<dbReference type="EMBL" id="ASQP01000121">
    <property type="protein sequence ID" value="OMI39938.1"/>
    <property type="molecule type" value="Genomic_DNA"/>
</dbReference>
<reference evidence="2 3" key="1">
    <citation type="submission" date="2013-05" db="EMBL/GenBank/DDBJ databases">
        <title>Genome sequence of Streptomyces sparsogenes DSM 40356.</title>
        <authorList>
            <person name="Coyne S."/>
            <person name="Seebeck F.P."/>
        </authorList>
    </citation>
    <scope>NUCLEOTIDE SEQUENCE [LARGE SCALE GENOMIC DNA]</scope>
    <source>
        <strain evidence="2 3">DSM 40356</strain>
    </source>
</reference>
<proteinExistence type="predicted"/>
<dbReference type="InterPro" id="IPR000182">
    <property type="entry name" value="GNAT_dom"/>
</dbReference>
<dbReference type="AlphaFoldDB" id="A0A1R1SNR1"/>
<gene>
    <name evidence="2" type="ORF">SPAR_08271</name>
</gene>
<name>A0A1R1SNR1_9ACTN</name>
<keyword evidence="3" id="KW-1185">Reference proteome</keyword>
<dbReference type="GO" id="GO:0016747">
    <property type="term" value="F:acyltransferase activity, transferring groups other than amino-acyl groups"/>
    <property type="evidence" value="ECO:0007669"/>
    <property type="project" value="InterPro"/>
</dbReference>
<dbReference type="RefSeq" id="WP_065964054.1">
    <property type="nucleotide sequence ID" value="NZ_ASQP01000121.1"/>
</dbReference>
<protein>
    <submittedName>
        <fullName evidence="2">GCN5-like N-acetyltransferase</fullName>
    </submittedName>
</protein>
<dbReference type="Gene3D" id="3.40.630.30">
    <property type="match status" value="1"/>
</dbReference>
<organism evidence="2 3">
    <name type="scientific">Streptomyces sparsogenes DSM 40356</name>
    <dbReference type="NCBI Taxonomy" id="1331668"/>
    <lineage>
        <taxon>Bacteria</taxon>
        <taxon>Bacillati</taxon>
        <taxon>Actinomycetota</taxon>
        <taxon>Actinomycetes</taxon>
        <taxon>Kitasatosporales</taxon>
        <taxon>Streptomycetaceae</taxon>
        <taxon>Streptomyces</taxon>
    </lineage>
</organism>
<dbReference type="InterPro" id="IPR016181">
    <property type="entry name" value="Acyl_CoA_acyltransferase"/>
</dbReference>
<dbReference type="Pfam" id="PF00583">
    <property type="entry name" value="Acetyltransf_1"/>
    <property type="match status" value="1"/>
</dbReference>
<evidence type="ECO:0000313" key="2">
    <source>
        <dbReference type="EMBL" id="OMI39938.1"/>
    </source>
</evidence>
<dbReference type="STRING" id="67365.GCA_001704635_07415"/>
<evidence type="ECO:0000259" key="1">
    <source>
        <dbReference type="Pfam" id="PF00583"/>
    </source>
</evidence>
<sequence>MTTGDHFTLHVGGAAQVDSLFDLLVEVYADAYADHAATGRPSAQPDAFAERLISASGAYGFTWAGAWADGELTGFGYGNVYELGSWLGEGLAGRVRPRDKLSRKVFVTEELMVRPAWRNRGIGGQLNMGLVKAAHYGVSAAGARVPQGNEAALRFSMSSNMNPSASAVSTTWTSRRLTF</sequence>
<dbReference type="GeneID" id="96744845"/>
<feature type="domain" description="N-acetyltransferase" evidence="1">
    <location>
        <begin position="44"/>
        <end position="155"/>
    </location>
</feature>
<comment type="caution">
    <text evidence="2">The sequence shown here is derived from an EMBL/GenBank/DDBJ whole genome shotgun (WGS) entry which is preliminary data.</text>
</comment>
<keyword evidence="2" id="KW-0808">Transferase</keyword>
<dbReference type="Proteomes" id="UP000186168">
    <property type="component" value="Unassembled WGS sequence"/>
</dbReference>
<accession>A0A1R1SNR1</accession>
<evidence type="ECO:0000313" key="3">
    <source>
        <dbReference type="Proteomes" id="UP000186168"/>
    </source>
</evidence>
<dbReference type="SUPFAM" id="SSF55729">
    <property type="entry name" value="Acyl-CoA N-acyltransferases (Nat)"/>
    <property type="match status" value="1"/>
</dbReference>